<comment type="caution">
    <text evidence="23">The sequence shown here is derived from an EMBL/GenBank/DDBJ whole genome shotgun (WGS) entry which is preliminary data.</text>
</comment>
<evidence type="ECO:0000256" key="13">
    <source>
        <dbReference type="ARBA" id="ARBA00048144"/>
    </source>
</evidence>
<evidence type="ECO:0000256" key="10">
    <source>
        <dbReference type="ARBA" id="ARBA00047672"/>
    </source>
</evidence>
<dbReference type="GO" id="GO:0016404">
    <property type="term" value="F:15-hydroxyprostaglandin dehydrogenase (NAD+) activity"/>
    <property type="evidence" value="ECO:0007669"/>
    <property type="project" value="UniProtKB-EC"/>
</dbReference>
<reference evidence="23" key="1">
    <citation type="submission" date="2020-04" db="EMBL/GenBank/DDBJ databases">
        <authorList>
            <person name="Alioto T."/>
            <person name="Alioto T."/>
            <person name="Gomez Garrido J."/>
        </authorList>
    </citation>
    <scope>NUCLEOTIDE SEQUENCE</scope>
    <source>
        <strain evidence="23">A484AB</strain>
    </source>
</reference>
<comment type="catalytic activity">
    <reaction evidence="17">
        <text>prostaglandin A1 + NAD(+) = 15-oxo-prostaglandin A1 + NADH + H(+)</text>
        <dbReference type="Rhea" id="RHEA:41263"/>
        <dbReference type="ChEBI" id="CHEBI:15378"/>
        <dbReference type="ChEBI" id="CHEBI:57398"/>
        <dbReference type="ChEBI" id="CHEBI:57540"/>
        <dbReference type="ChEBI" id="CHEBI:57945"/>
        <dbReference type="ChEBI" id="CHEBI:85072"/>
    </reaction>
    <physiologicalReaction direction="left-to-right" evidence="17">
        <dbReference type="Rhea" id="RHEA:41264"/>
    </physiologicalReaction>
</comment>
<dbReference type="PRINTS" id="PR00080">
    <property type="entry name" value="SDRFAMILY"/>
</dbReference>
<dbReference type="EC" id="1.1.1.141" evidence="3"/>
<evidence type="ECO:0000256" key="4">
    <source>
        <dbReference type="ARBA" id="ARBA00039060"/>
    </source>
</evidence>
<dbReference type="InterPro" id="IPR002347">
    <property type="entry name" value="SDR_fam"/>
</dbReference>
<evidence type="ECO:0000256" key="14">
    <source>
        <dbReference type="ARBA" id="ARBA00048170"/>
    </source>
</evidence>
<evidence type="ECO:0000256" key="21">
    <source>
        <dbReference type="ARBA" id="ARBA00049188"/>
    </source>
</evidence>
<evidence type="ECO:0000256" key="22">
    <source>
        <dbReference type="RuleBase" id="RU000363"/>
    </source>
</evidence>
<evidence type="ECO:0000256" key="2">
    <source>
        <dbReference type="ARBA" id="ARBA00023002"/>
    </source>
</evidence>
<dbReference type="Gene3D" id="3.40.50.720">
    <property type="entry name" value="NAD(P)-binding Rossmann-like Domain"/>
    <property type="match status" value="1"/>
</dbReference>
<evidence type="ECO:0000256" key="5">
    <source>
        <dbReference type="ARBA" id="ARBA00040276"/>
    </source>
</evidence>
<comment type="catalytic activity">
    <reaction evidence="13">
        <text>(11R)-hydroxy-(5Z,8Z,12E,14Z)-eicosatetraenoate + NAD(+) = 11-oxo-(5Z,8Z,12E,14Z)-eicosatetraenoate + NADH + H(+)</text>
        <dbReference type="Rhea" id="RHEA:48640"/>
        <dbReference type="ChEBI" id="CHEBI:15378"/>
        <dbReference type="ChEBI" id="CHEBI:57540"/>
        <dbReference type="ChEBI" id="CHEBI:57945"/>
        <dbReference type="ChEBI" id="CHEBI:78836"/>
        <dbReference type="ChEBI" id="CHEBI:90697"/>
    </reaction>
    <physiologicalReaction direction="left-to-right" evidence="13">
        <dbReference type="Rhea" id="RHEA:48641"/>
    </physiologicalReaction>
</comment>
<evidence type="ECO:0000256" key="19">
    <source>
        <dbReference type="ARBA" id="ARBA00048921"/>
    </source>
</evidence>
<evidence type="ECO:0000256" key="16">
    <source>
        <dbReference type="ARBA" id="ARBA00048535"/>
    </source>
</evidence>
<organism evidence="23 24">
    <name type="scientific">Paramuricea clavata</name>
    <name type="common">Red gorgonian</name>
    <name type="synonym">Violescent sea-whip</name>
    <dbReference type="NCBI Taxonomy" id="317549"/>
    <lineage>
        <taxon>Eukaryota</taxon>
        <taxon>Metazoa</taxon>
        <taxon>Cnidaria</taxon>
        <taxon>Anthozoa</taxon>
        <taxon>Octocorallia</taxon>
        <taxon>Malacalcyonacea</taxon>
        <taxon>Plexauridae</taxon>
        <taxon>Paramuricea</taxon>
    </lineage>
</organism>
<evidence type="ECO:0000256" key="12">
    <source>
        <dbReference type="ARBA" id="ARBA00048140"/>
    </source>
</evidence>
<sequence length="227" mass="24174">MADYKAIVTGGAKGIGHAITSALLKAGGKVCFLDVSVSEGEKAQKSFDEKYGSGKAVFLKCDVSKKDELRDVFHRAKTQMGGLNVVCNNAGVAFYEDEGTHSDEIISINLGGIINGSMLALELMGRGYGGNGGVIINMSSVAGVKKSLVVPIYSATKAGVVHYSRCIAQSSSQDHGVRVNCVCPVAVYTDMVARLLNNTWDGTFKPPQELADYLPKTHEAAREMYSK</sequence>
<dbReference type="InterPro" id="IPR036291">
    <property type="entry name" value="NAD(P)-bd_dom_sf"/>
</dbReference>
<evidence type="ECO:0000256" key="7">
    <source>
        <dbReference type="ARBA" id="ARBA00042026"/>
    </source>
</evidence>
<dbReference type="Pfam" id="PF00106">
    <property type="entry name" value="adh_short"/>
    <property type="match status" value="1"/>
</dbReference>
<keyword evidence="24" id="KW-1185">Reference proteome</keyword>
<dbReference type="PROSITE" id="PS00061">
    <property type="entry name" value="ADH_SHORT"/>
    <property type="match status" value="1"/>
</dbReference>
<comment type="catalytic activity">
    <reaction evidence="9">
        <text>prostaglandin E1 + NAD(+) = 15-oxoprostaglandin E1 + NADH + H(+)</text>
        <dbReference type="Rhea" id="RHEA:16477"/>
        <dbReference type="ChEBI" id="CHEBI:15378"/>
        <dbReference type="ChEBI" id="CHEBI:57397"/>
        <dbReference type="ChEBI" id="CHEBI:57401"/>
        <dbReference type="ChEBI" id="CHEBI:57540"/>
        <dbReference type="ChEBI" id="CHEBI:57945"/>
    </reaction>
    <physiologicalReaction direction="left-to-right" evidence="9">
        <dbReference type="Rhea" id="RHEA:16478"/>
    </physiologicalReaction>
</comment>
<evidence type="ECO:0000256" key="11">
    <source>
        <dbReference type="ARBA" id="ARBA00048008"/>
    </source>
</evidence>
<proteinExistence type="inferred from homology"/>
<dbReference type="PRINTS" id="PR00081">
    <property type="entry name" value="GDHRDH"/>
</dbReference>
<evidence type="ECO:0000313" key="24">
    <source>
        <dbReference type="Proteomes" id="UP001152795"/>
    </source>
</evidence>
<comment type="catalytic activity">
    <reaction evidence="20">
        <text>(15S)-hydroxy-(5Z,8Z,11Z,13E)-eicosatetraenoate + NAD(+) = 15-oxo-(5Z,8Z,11Z,13E)-eicosatetraenoate + NADH + H(+)</text>
        <dbReference type="Rhea" id="RHEA:23260"/>
        <dbReference type="ChEBI" id="CHEBI:15378"/>
        <dbReference type="ChEBI" id="CHEBI:57409"/>
        <dbReference type="ChEBI" id="CHEBI:57410"/>
        <dbReference type="ChEBI" id="CHEBI:57540"/>
        <dbReference type="ChEBI" id="CHEBI:57945"/>
        <dbReference type="EC" id="1.1.1.232"/>
    </reaction>
    <physiologicalReaction direction="left-to-right" evidence="20">
        <dbReference type="Rhea" id="RHEA:23261"/>
    </physiologicalReaction>
</comment>
<gene>
    <name evidence="23" type="ORF">PACLA_8A055579</name>
</gene>
<dbReference type="AlphaFoldDB" id="A0A7D9J0W0"/>
<dbReference type="EC" id="1.1.1.232" evidence="4"/>
<protein>
    <recommendedName>
        <fullName evidence="5">15-hydroxyprostaglandin dehydrogenase [NAD(+)]</fullName>
        <ecNumber evidence="3">1.1.1.141</ecNumber>
        <ecNumber evidence="4">1.1.1.232</ecNumber>
    </recommendedName>
    <alternativeName>
        <fullName evidence="7">Eicosanoid/docosanoid dehydrogenase [NAD(+)]</fullName>
    </alternativeName>
    <alternativeName>
        <fullName evidence="6">Prostaglandin dehydrogenase 1</fullName>
    </alternativeName>
</protein>
<dbReference type="OrthoDB" id="417891at2759"/>
<comment type="catalytic activity">
    <reaction evidence="16">
        <text>lipoxin A4 + NAD(+) = 15-oxo-(5S,6R)-dihydroxy-(7E,9E,11Z,13E)-eicosatetraenoate + NADH + H(+)</text>
        <dbReference type="Rhea" id="RHEA:41572"/>
        <dbReference type="ChEBI" id="CHEBI:15378"/>
        <dbReference type="ChEBI" id="CHEBI:57540"/>
        <dbReference type="ChEBI" id="CHEBI:57945"/>
        <dbReference type="ChEBI" id="CHEBI:67026"/>
        <dbReference type="ChEBI" id="CHEBI:78311"/>
    </reaction>
    <physiologicalReaction direction="left-to-right" evidence="16">
        <dbReference type="Rhea" id="RHEA:41573"/>
    </physiologicalReaction>
</comment>
<dbReference type="GO" id="GO:0005737">
    <property type="term" value="C:cytoplasm"/>
    <property type="evidence" value="ECO:0007669"/>
    <property type="project" value="TreeGrafter"/>
</dbReference>
<evidence type="ECO:0000256" key="6">
    <source>
        <dbReference type="ARBA" id="ARBA00041812"/>
    </source>
</evidence>
<dbReference type="PANTHER" id="PTHR44229">
    <property type="entry name" value="15-HYDROXYPROSTAGLANDIN DEHYDROGENASE [NAD(+)]"/>
    <property type="match status" value="1"/>
</dbReference>
<evidence type="ECO:0000256" key="18">
    <source>
        <dbReference type="ARBA" id="ARBA00048739"/>
    </source>
</evidence>
<comment type="catalytic activity">
    <reaction evidence="11">
        <text>14-hydroxy-(4Z,7Z,10Z,12E,16Z,19Z)-docosahexaenoate + NAD(+) = 14-oxo-(4Z,7Z,10Z,12E,16Z,19Z)-docosahexaenoate + NADH + H(+)</text>
        <dbReference type="Rhea" id="RHEA:48952"/>
        <dbReference type="ChEBI" id="CHEBI:15378"/>
        <dbReference type="ChEBI" id="CHEBI:57540"/>
        <dbReference type="ChEBI" id="CHEBI:57945"/>
        <dbReference type="ChEBI" id="CHEBI:90866"/>
        <dbReference type="ChEBI" id="CHEBI:90867"/>
    </reaction>
    <physiologicalReaction direction="left-to-right" evidence="11">
        <dbReference type="Rhea" id="RHEA:48953"/>
    </physiologicalReaction>
</comment>
<evidence type="ECO:0000256" key="20">
    <source>
        <dbReference type="ARBA" id="ARBA00049151"/>
    </source>
</evidence>
<name>A0A7D9J0W0_PARCT</name>
<dbReference type="SUPFAM" id="SSF51735">
    <property type="entry name" value="NAD(P)-binding Rossmann-fold domains"/>
    <property type="match status" value="1"/>
</dbReference>
<evidence type="ECO:0000256" key="17">
    <source>
        <dbReference type="ARBA" id="ARBA00048611"/>
    </source>
</evidence>
<comment type="catalytic activity">
    <reaction evidence="14">
        <text>resolvin D1 + NAD(+) = 17-oxoresolvin D1 + NADH + H(+)</text>
        <dbReference type="Rhea" id="RHEA:50128"/>
        <dbReference type="ChEBI" id="CHEBI:15378"/>
        <dbReference type="ChEBI" id="CHEBI:57540"/>
        <dbReference type="ChEBI" id="CHEBI:57945"/>
        <dbReference type="ChEBI" id="CHEBI:132079"/>
        <dbReference type="ChEBI" id="CHEBI:132081"/>
    </reaction>
    <physiologicalReaction direction="left-to-right" evidence="14">
        <dbReference type="Rhea" id="RHEA:50129"/>
    </physiologicalReaction>
</comment>
<comment type="catalytic activity">
    <reaction evidence="10">
        <text>resolvin D1 + NAD(+) = 8-oxoresolvin D1 + NADH + H(+)</text>
        <dbReference type="Rhea" id="RHEA:50124"/>
        <dbReference type="ChEBI" id="CHEBI:15378"/>
        <dbReference type="ChEBI" id="CHEBI:57540"/>
        <dbReference type="ChEBI" id="CHEBI:57945"/>
        <dbReference type="ChEBI" id="CHEBI:132079"/>
        <dbReference type="ChEBI" id="CHEBI:132080"/>
    </reaction>
    <physiologicalReaction direction="left-to-right" evidence="10">
        <dbReference type="Rhea" id="RHEA:50125"/>
    </physiologicalReaction>
</comment>
<comment type="function">
    <text evidence="8">Catalyzes the NAD-dependent dehydrogenation (oxidation) of a broad array of hydroxylated polyunsaturated fatty acids (mainly eicosanoids and docosanoids, including prostaglandins, lipoxins and resolvins), yielding their corresponding keto (oxo) metabolites. Decreases the levels of the pro-proliferative prostaglandins such as prostaglandin E2 (whose activity is increased in cancer because of an increase in the expression of cyclooxygenase 2) and generates oxo-fatty acid products that can profoundly influence cell function by abrogating pro-inflammatory cytokine expression. Converts resolvins E1, D1 and D2 to their oxo products, which represents a mode of resolvin inactivation. Resolvin E1 plays important roles during the resolution phase of acute inflammation, while resolvins D1 and D2 have a unique role in obesity-induced adipose inflammation.</text>
</comment>
<keyword evidence="2" id="KW-0560">Oxidoreductase</keyword>
<dbReference type="GO" id="GO:0047034">
    <property type="term" value="F:15-hydroxyicosatetraenoate dehydrogenase activity"/>
    <property type="evidence" value="ECO:0007669"/>
    <property type="project" value="UniProtKB-EC"/>
</dbReference>
<comment type="catalytic activity">
    <reaction evidence="12">
        <text>15-oxo-(5S,6R)-dihydroxy-(7E,9E,11Z)-eicosatrienoate + NADH + H(+) = (5S,6R,15S)-trihydroxy-(7E,9E,11Z)-eicosatrienoate + NAD(+)</text>
        <dbReference type="Rhea" id="RHEA:41596"/>
        <dbReference type="ChEBI" id="CHEBI:15378"/>
        <dbReference type="ChEBI" id="CHEBI:57540"/>
        <dbReference type="ChEBI" id="CHEBI:57945"/>
        <dbReference type="ChEBI" id="CHEBI:78325"/>
        <dbReference type="ChEBI" id="CHEBI:78329"/>
    </reaction>
    <physiologicalReaction direction="left-to-right" evidence="12">
        <dbReference type="Rhea" id="RHEA:41597"/>
    </physiologicalReaction>
</comment>
<comment type="similarity">
    <text evidence="1 22">Belongs to the short-chain dehydrogenases/reductases (SDR) family.</text>
</comment>
<evidence type="ECO:0000256" key="3">
    <source>
        <dbReference type="ARBA" id="ARBA00038968"/>
    </source>
</evidence>
<accession>A0A7D9J0W0</accession>
<comment type="catalytic activity">
    <reaction evidence="21">
        <text>resolvin E1 + NAD(+) = 18-oxo-resolvin E1 + NADH + H(+)</text>
        <dbReference type="Rhea" id="RHEA:49244"/>
        <dbReference type="ChEBI" id="CHEBI:15378"/>
        <dbReference type="ChEBI" id="CHEBI:57540"/>
        <dbReference type="ChEBI" id="CHEBI:57945"/>
        <dbReference type="ChEBI" id="CHEBI:91000"/>
        <dbReference type="ChEBI" id="CHEBI:91001"/>
    </reaction>
    <physiologicalReaction direction="left-to-right" evidence="21">
        <dbReference type="Rhea" id="RHEA:49245"/>
    </physiologicalReaction>
</comment>
<dbReference type="PANTHER" id="PTHR44229:SF4">
    <property type="entry name" value="15-HYDROXYPROSTAGLANDIN DEHYDROGENASE [NAD(+)]"/>
    <property type="match status" value="1"/>
</dbReference>
<evidence type="ECO:0000256" key="8">
    <source>
        <dbReference type="ARBA" id="ARBA00045705"/>
    </source>
</evidence>
<dbReference type="Proteomes" id="UP001152795">
    <property type="component" value="Unassembled WGS sequence"/>
</dbReference>
<comment type="catalytic activity">
    <reaction evidence="15">
        <text>resolvin D2 + NAD(+) = 7-oxoresolvin D2 + NADH + H(+)</text>
        <dbReference type="Rhea" id="RHEA:53584"/>
        <dbReference type="ChEBI" id="CHEBI:15378"/>
        <dbReference type="ChEBI" id="CHEBI:57540"/>
        <dbReference type="ChEBI" id="CHEBI:57945"/>
        <dbReference type="ChEBI" id="CHEBI:133367"/>
        <dbReference type="ChEBI" id="CHEBI:137497"/>
    </reaction>
    <physiologicalReaction direction="left-to-right" evidence="15">
        <dbReference type="Rhea" id="RHEA:53585"/>
    </physiologicalReaction>
</comment>
<evidence type="ECO:0000256" key="1">
    <source>
        <dbReference type="ARBA" id="ARBA00006484"/>
    </source>
</evidence>
<evidence type="ECO:0000313" key="23">
    <source>
        <dbReference type="EMBL" id="CAB4019686.1"/>
    </source>
</evidence>
<dbReference type="EMBL" id="CACRXK020010582">
    <property type="protein sequence ID" value="CAB4019686.1"/>
    <property type="molecule type" value="Genomic_DNA"/>
</dbReference>
<comment type="catalytic activity">
    <reaction evidence="18">
        <text>prostaglandin E2 + NAD(+) = 15-oxoprostaglandin E2 + NADH + H(+)</text>
        <dbReference type="Rhea" id="RHEA:11876"/>
        <dbReference type="ChEBI" id="CHEBI:15378"/>
        <dbReference type="ChEBI" id="CHEBI:57400"/>
        <dbReference type="ChEBI" id="CHEBI:57540"/>
        <dbReference type="ChEBI" id="CHEBI:57945"/>
        <dbReference type="ChEBI" id="CHEBI:606564"/>
        <dbReference type="EC" id="1.1.1.141"/>
    </reaction>
    <physiologicalReaction direction="left-to-right" evidence="18">
        <dbReference type="Rhea" id="RHEA:11877"/>
    </physiologicalReaction>
</comment>
<evidence type="ECO:0000256" key="9">
    <source>
        <dbReference type="ARBA" id="ARBA00047325"/>
    </source>
</evidence>
<comment type="catalytic activity">
    <reaction evidence="19">
        <text>resolvin D2 + NAD(+) = 16-oxoresolvin D2 + NADH + H(+)</text>
        <dbReference type="Rhea" id="RHEA:53588"/>
        <dbReference type="ChEBI" id="CHEBI:15378"/>
        <dbReference type="ChEBI" id="CHEBI:57540"/>
        <dbReference type="ChEBI" id="CHEBI:57945"/>
        <dbReference type="ChEBI" id="CHEBI:133367"/>
        <dbReference type="ChEBI" id="CHEBI:137498"/>
    </reaction>
    <physiologicalReaction direction="left-to-right" evidence="19">
        <dbReference type="Rhea" id="RHEA:53589"/>
    </physiologicalReaction>
</comment>
<evidence type="ECO:0000256" key="15">
    <source>
        <dbReference type="ARBA" id="ARBA00048393"/>
    </source>
</evidence>
<dbReference type="InterPro" id="IPR020904">
    <property type="entry name" value="Sc_DH/Rdtase_CS"/>
</dbReference>